<evidence type="ECO:0000313" key="2">
    <source>
        <dbReference type="EMBL" id="MXO58584.1"/>
    </source>
</evidence>
<dbReference type="RefSeq" id="WP_159792208.1">
    <property type="nucleotide sequence ID" value="NZ_WTYM01000029.1"/>
</dbReference>
<dbReference type="InterPro" id="IPR036034">
    <property type="entry name" value="PDZ_sf"/>
</dbReference>
<sequence length="159" mass="16968">MLALAAVCVDGGISNILRSGAYLHDAAKRDLSVTVPDGNSGWRQLVSVAPDSAAAAAGLQAGDRLRLKDPTDEWILQRVSVPIAIAVEQGGRRSNIEIVNQPNDNWGPAGILPVLWGVGALATFLLAILLLVRARRERAAILLGVLLLSYRLSFVRFPP</sequence>
<reference evidence="2 3" key="1">
    <citation type="submission" date="2019-12" db="EMBL/GenBank/DDBJ databases">
        <title>Genomic-based taxomic classification of the family Erythrobacteraceae.</title>
        <authorList>
            <person name="Xu L."/>
        </authorList>
    </citation>
    <scope>NUCLEOTIDE SEQUENCE [LARGE SCALE GENOMIC DNA]</scope>
    <source>
        <strain evidence="2 3">MCCC 1K01500</strain>
    </source>
</reference>
<dbReference type="SUPFAM" id="SSF50156">
    <property type="entry name" value="PDZ domain-like"/>
    <property type="match status" value="1"/>
</dbReference>
<protein>
    <recommendedName>
        <fullName evidence="4">PDZ domain-containing protein</fullName>
    </recommendedName>
</protein>
<proteinExistence type="predicted"/>
<dbReference type="AlphaFoldDB" id="A0A6I4SRQ9"/>
<keyword evidence="1" id="KW-0812">Transmembrane</keyword>
<gene>
    <name evidence="2" type="ORF">GRI89_03380</name>
</gene>
<feature type="transmembrane region" description="Helical" evidence="1">
    <location>
        <begin position="111"/>
        <end position="132"/>
    </location>
</feature>
<dbReference type="EMBL" id="WTYM01000029">
    <property type="protein sequence ID" value="MXO58584.1"/>
    <property type="molecule type" value="Genomic_DNA"/>
</dbReference>
<evidence type="ECO:0000313" key="3">
    <source>
        <dbReference type="Proteomes" id="UP000433652"/>
    </source>
</evidence>
<dbReference type="Proteomes" id="UP000433652">
    <property type="component" value="Unassembled WGS sequence"/>
</dbReference>
<comment type="caution">
    <text evidence="2">The sequence shown here is derived from an EMBL/GenBank/DDBJ whole genome shotgun (WGS) entry which is preliminary data.</text>
</comment>
<keyword evidence="3" id="KW-1185">Reference proteome</keyword>
<feature type="transmembrane region" description="Helical" evidence="1">
    <location>
        <begin position="139"/>
        <end position="157"/>
    </location>
</feature>
<keyword evidence="1" id="KW-0472">Membrane</keyword>
<organism evidence="2 3">
    <name type="scientific">Croceibacterium salegens</name>
    <dbReference type="NCBI Taxonomy" id="1737568"/>
    <lineage>
        <taxon>Bacteria</taxon>
        <taxon>Pseudomonadati</taxon>
        <taxon>Pseudomonadota</taxon>
        <taxon>Alphaproteobacteria</taxon>
        <taxon>Sphingomonadales</taxon>
        <taxon>Erythrobacteraceae</taxon>
        <taxon>Croceibacterium</taxon>
    </lineage>
</organism>
<evidence type="ECO:0000256" key="1">
    <source>
        <dbReference type="SAM" id="Phobius"/>
    </source>
</evidence>
<evidence type="ECO:0008006" key="4">
    <source>
        <dbReference type="Google" id="ProtNLM"/>
    </source>
</evidence>
<name>A0A6I4SRQ9_9SPHN</name>
<keyword evidence="1" id="KW-1133">Transmembrane helix</keyword>
<accession>A0A6I4SRQ9</accession>